<accession>A0AA39NZ97</accession>
<feature type="region of interest" description="Disordered" evidence="1">
    <location>
        <begin position="287"/>
        <end position="322"/>
    </location>
</feature>
<keyword evidence="2" id="KW-0812">Transmembrane</keyword>
<feature type="transmembrane region" description="Helical" evidence="2">
    <location>
        <begin position="47"/>
        <end position="70"/>
    </location>
</feature>
<feature type="transmembrane region" description="Helical" evidence="2">
    <location>
        <begin position="82"/>
        <end position="104"/>
    </location>
</feature>
<gene>
    <name evidence="4" type="ORF">EDD18DRAFT_1220828</name>
</gene>
<feature type="domain" description="DUF6534" evidence="3">
    <location>
        <begin position="200"/>
        <end position="284"/>
    </location>
</feature>
<organism evidence="4 5">
    <name type="scientific">Armillaria luteobubalina</name>
    <dbReference type="NCBI Taxonomy" id="153913"/>
    <lineage>
        <taxon>Eukaryota</taxon>
        <taxon>Fungi</taxon>
        <taxon>Dikarya</taxon>
        <taxon>Basidiomycota</taxon>
        <taxon>Agaricomycotina</taxon>
        <taxon>Agaricomycetes</taxon>
        <taxon>Agaricomycetidae</taxon>
        <taxon>Agaricales</taxon>
        <taxon>Marasmiineae</taxon>
        <taxon>Physalacriaceae</taxon>
        <taxon>Armillaria</taxon>
    </lineage>
</organism>
<dbReference type="Proteomes" id="UP001175228">
    <property type="component" value="Unassembled WGS sequence"/>
</dbReference>
<dbReference type="PANTHER" id="PTHR40465:SF1">
    <property type="entry name" value="DUF6534 DOMAIN-CONTAINING PROTEIN"/>
    <property type="match status" value="1"/>
</dbReference>
<sequence length="386" mass="42543">MQRITYTVVSVRVAWSLLLRSNSLLCTFILSRPTEMTNAAEVAHGPMLIGLMLNVLLFGVVIAQVYIYMTTYQKRDRLWMKAFVVFLFVANLVNTVLVMAYVYISLIKHCGDVAYLSNATLLFVTDPALTGVICGSVQLFFAWRVKVLTSNWYLGALVATLALAGVGGSIATASASLSTGTFTKFQEFQSIVIVWLVSACVGDFTITAILVWYLRKHKTGFQGSDELVDRIIRATVQTGLVTSIMAIIDLIVYLVDPSGLHLLFNLTLAKLYTNTLMSSLNSRSGWSYSNSNQDSHSQSGLVSTSGVIGSGSRGRKGTGTVTRPEVFVHVEQHELGDLRPQGIVTPRFVIEDMNKGQDLEDESSLKRREEESEVWDDGAKRNDTIV</sequence>
<dbReference type="Pfam" id="PF20152">
    <property type="entry name" value="DUF6534"/>
    <property type="match status" value="1"/>
</dbReference>
<keyword evidence="2" id="KW-0472">Membrane</keyword>
<feature type="transmembrane region" description="Helical" evidence="2">
    <location>
        <begin position="191"/>
        <end position="214"/>
    </location>
</feature>
<reference evidence="4" key="1">
    <citation type="submission" date="2023-06" db="EMBL/GenBank/DDBJ databases">
        <authorList>
            <consortium name="Lawrence Berkeley National Laboratory"/>
            <person name="Ahrendt S."/>
            <person name="Sahu N."/>
            <person name="Indic B."/>
            <person name="Wong-Bajracharya J."/>
            <person name="Merenyi Z."/>
            <person name="Ke H.-M."/>
            <person name="Monk M."/>
            <person name="Kocsube S."/>
            <person name="Drula E."/>
            <person name="Lipzen A."/>
            <person name="Balint B."/>
            <person name="Henrissat B."/>
            <person name="Andreopoulos B."/>
            <person name="Martin F.M."/>
            <person name="Harder C.B."/>
            <person name="Rigling D."/>
            <person name="Ford K.L."/>
            <person name="Foster G.D."/>
            <person name="Pangilinan J."/>
            <person name="Papanicolaou A."/>
            <person name="Barry K."/>
            <person name="LaButti K."/>
            <person name="Viragh M."/>
            <person name="Koriabine M."/>
            <person name="Yan M."/>
            <person name="Riley R."/>
            <person name="Champramary S."/>
            <person name="Plett K.L."/>
            <person name="Tsai I.J."/>
            <person name="Slot J."/>
            <person name="Sipos G."/>
            <person name="Plett J."/>
            <person name="Nagy L.G."/>
            <person name="Grigoriev I.V."/>
        </authorList>
    </citation>
    <scope>NUCLEOTIDE SEQUENCE</scope>
    <source>
        <strain evidence="4">HWK02</strain>
    </source>
</reference>
<comment type="caution">
    <text evidence="4">The sequence shown here is derived from an EMBL/GenBank/DDBJ whole genome shotgun (WGS) entry which is preliminary data.</text>
</comment>
<feature type="compositionally biased region" description="Basic and acidic residues" evidence="1">
    <location>
        <begin position="377"/>
        <end position="386"/>
    </location>
</feature>
<protein>
    <recommendedName>
        <fullName evidence="3">DUF6534 domain-containing protein</fullName>
    </recommendedName>
</protein>
<feature type="transmembrane region" description="Helical" evidence="2">
    <location>
        <begin position="234"/>
        <end position="255"/>
    </location>
</feature>
<keyword evidence="5" id="KW-1185">Reference proteome</keyword>
<evidence type="ECO:0000256" key="2">
    <source>
        <dbReference type="SAM" id="Phobius"/>
    </source>
</evidence>
<dbReference type="InterPro" id="IPR045339">
    <property type="entry name" value="DUF6534"/>
</dbReference>
<dbReference type="EMBL" id="JAUEPU010000172">
    <property type="protein sequence ID" value="KAK0474456.1"/>
    <property type="molecule type" value="Genomic_DNA"/>
</dbReference>
<dbReference type="PANTHER" id="PTHR40465">
    <property type="entry name" value="CHROMOSOME 1, WHOLE GENOME SHOTGUN SEQUENCE"/>
    <property type="match status" value="1"/>
</dbReference>
<dbReference type="AlphaFoldDB" id="A0AA39NZ97"/>
<feature type="transmembrane region" description="Helical" evidence="2">
    <location>
        <begin position="152"/>
        <end position="171"/>
    </location>
</feature>
<keyword evidence="2" id="KW-1133">Transmembrane helix</keyword>
<evidence type="ECO:0000256" key="1">
    <source>
        <dbReference type="SAM" id="MobiDB-lite"/>
    </source>
</evidence>
<name>A0AA39NZ97_9AGAR</name>
<feature type="compositionally biased region" description="Polar residues" evidence="1">
    <location>
        <begin position="287"/>
        <end position="307"/>
    </location>
</feature>
<evidence type="ECO:0000313" key="4">
    <source>
        <dbReference type="EMBL" id="KAK0474456.1"/>
    </source>
</evidence>
<evidence type="ECO:0000259" key="3">
    <source>
        <dbReference type="Pfam" id="PF20152"/>
    </source>
</evidence>
<feature type="region of interest" description="Disordered" evidence="1">
    <location>
        <begin position="355"/>
        <end position="386"/>
    </location>
</feature>
<feature type="compositionally biased region" description="Basic and acidic residues" evidence="1">
    <location>
        <begin position="355"/>
        <end position="370"/>
    </location>
</feature>
<evidence type="ECO:0000313" key="5">
    <source>
        <dbReference type="Proteomes" id="UP001175228"/>
    </source>
</evidence>
<feature type="transmembrane region" description="Helical" evidence="2">
    <location>
        <begin position="116"/>
        <end position="140"/>
    </location>
</feature>
<proteinExistence type="predicted"/>